<evidence type="ECO:0000313" key="1">
    <source>
        <dbReference type="EMBL" id="MDG0955365.1"/>
    </source>
</evidence>
<dbReference type="EMBL" id="JARPRR010000022">
    <property type="protein sequence ID" value="MDG0955365.1"/>
    <property type="molecule type" value="Genomic_DNA"/>
</dbReference>
<reference evidence="1" key="1">
    <citation type="submission" date="2023-03" db="EMBL/GenBank/DDBJ databases">
        <title>Genetic diversity of Bacillus cereus sensu lato isolates from Slovenia.</title>
        <authorList>
            <person name="Abdelli M."/>
        </authorList>
    </citation>
    <scope>NUCLEOTIDE SEQUENCE</scope>
    <source>
        <strain evidence="1">SIBC39</strain>
    </source>
</reference>
<protein>
    <submittedName>
        <fullName evidence="1">Class III lanthipeptide</fullName>
    </submittedName>
</protein>
<accession>A0AAJ1NEN4</accession>
<dbReference type="Proteomes" id="UP001216801">
    <property type="component" value="Unassembled WGS sequence"/>
</dbReference>
<name>A0AAJ1NEN4_9BACI</name>
<dbReference type="NCBIfam" id="NF038159">
    <property type="entry name" value="lanthi_III_b"/>
    <property type="match status" value="1"/>
</dbReference>
<proteinExistence type="predicted"/>
<dbReference type="AlphaFoldDB" id="A0AAJ1NEN4"/>
<evidence type="ECO:0000313" key="2">
    <source>
        <dbReference type="Proteomes" id="UP001216801"/>
    </source>
</evidence>
<sequence>MSRFDVLSLQSLKKHKNNDKPIGSNVSVNCKTQSGLSLFFCVSPK</sequence>
<dbReference type="RefSeq" id="WP_100910529.1">
    <property type="nucleotide sequence ID" value="NZ_JARPRP010000024.1"/>
</dbReference>
<comment type="caution">
    <text evidence="1">The sequence shown here is derived from an EMBL/GenBank/DDBJ whole genome shotgun (WGS) entry which is preliminary data.</text>
</comment>
<gene>
    <name evidence="1" type="ORF">P6U19_22530</name>
</gene>
<organism evidence="1 2">
    <name type="scientific">Bacillus paranthracis</name>
    <dbReference type="NCBI Taxonomy" id="2026186"/>
    <lineage>
        <taxon>Bacteria</taxon>
        <taxon>Bacillati</taxon>
        <taxon>Bacillota</taxon>
        <taxon>Bacilli</taxon>
        <taxon>Bacillales</taxon>
        <taxon>Bacillaceae</taxon>
        <taxon>Bacillus</taxon>
        <taxon>Bacillus cereus group</taxon>
    </lineage>
</organism>